<feature type="transmembrane region" description="Helical" evidence="8">
    <location>
        <begin position="1406"/>
        <end position="1430"/>
    </location>
</feature>
<dbReference type="InterPro" id="IPR013525">
    <property type="entry name" value="ABC2_TM"/>
</dbReference>
<dbReference type="Pfam" id="PF01061">
    <property type="entry name" value="ABC2_membrane"/>
    <property type="match status" value="2"/>
</dbReference>
<keyword evidence="4" id="KW-0547">Nucleotide-binding</keyword>
<accession>A0A9D5CX09</accession>
<dbReference type="Pfam" id="PF00005">
    <property type="entry name" value="ABC_tran"/>
    <property type="match status" value="2"/>
</dbReference>
<feature type="transmembrane region" description="Helical" evidence="8">
    <location>
        <begin position="729"/>
        <end position="755"/>
    </location>
</feature>
<evidence type="ECO:0000256" key="8">
    <source>
        <dbReference type="SAM" id="Phobius"/>
    </source>
</evidence>
<dbReference type="GO" id="GO:0005886">
    <property type="term" value="C:plasma membrane"/>
    <property type="evidence" value="ECO:0007669"/>
    <property type="project" value="UniProtKB-ARBA"/>
</dbReference>
<feature type="domain" description="ABC transporter" evidence="9">
    <location>
        <begin position="190"/>
        <end position="446"/>
    </location>
</feature>
<evidence type="ECO:0000259" key="9">
    <source>
        <dbReference type="PROSITE" id="PS50893"/>
    </source>
</evidence>
<dbReference type="GO" id="GO:0005524">
    <property type="term" value="F:ATP binding"/>
    <property type="evidence" value="ECO:0007669"/>
    <property type="project" value="UniProtKB-KW"/>
</dbReference>
<name>A0A9D5CX09_9LILI</name>
<feature type="transmembrane region" description="Helical" evidence="8">
    <location>
        <begin position="655"/>
        <end position="674"/>
    </location>
</feature>
<feature type="domain" description="ABC transporter" evidence="9">
    <location>
        <begin position="952"/>
        <end position="1198"/>
    </location>
</feature>
<keyword evidence="7 8" id="KW-0472">Membrane</keyword>
<gene>
    <name evidence="10" type="ORF">J5N97_008812</name>
</gene>
<dbReference type="PANTHER" id="PTHR19241">
    <property type="entry name" value="ATP-BINDING CASSETTE TRANSPORTER"/>
    <property type="match status" value="1"/>
</dbReference>
<evidence type="ECO:0000256" key="2">
    <source>
        <dbReference type="ARBA" id="ARBA00022448"/>
    </source>
</evidence>
<reference evidence="10" key="1">
    <citation type="submission" date="2021-03" db="EMBL/GenBank/DDBJ databases">
        <authorList>
            <person name="Li Z."/>
            <person name="Yang C."/>
        </authorList>
    </citation>
    <scope>NUCLEOTIDE SEQUENCE</scope>
    <source>
        <strain evidence="10">Dzin_1.0</strain>
        <tissue evidence="10">Leaf</tissue>
    </source>
</reference>
<dbReference type="Gene3D" id="3.40.50.300">
    <property type="entry name" value="P-loop containing nucleotide triphosphate hydrolases"/>
    <property type="match status" value="2"/>
</dbReference>
<proteinExistence type="predicted"/>
<dbReference type="OrthoDB" id="66620at2759"/>
<evidence type="ECO:0000256" key="4">
    <source>
        <dbReference type="ARBA" id="ARBA00022741"/>
    </source>
</evidence>
<keyword evidence="11" id="KW-1185">Reference proteome</keyword>
<comment type="subcellular location">
    <subcellularLocation>
        <location evidence="1">Membrane</location>
        <topology evidence="1">Multi-pass membrane protein</topology>
    </subcellularLocation>
</comment>
<dbReference type="EMBL" id="JAGGNH010000002">
    <property type="protein sequence ID" value="KAJ0980557.1"/>
    <property type="molecule type" value="Genomic_DNA"/>
</dbReference>
<feature type="transmembrane region" description="Helical" evidence="8">
    <location>
        <begin position="1378"/>
        <end position="1399"/>
    </location>
</feature>
<feature type="transmembrane region" description="Helical" evidence="8">
    <location>
        <begin position="1326"/>
        <end position="1345"/>
    </location>
</feature>
<keyword evidence="2" id="KW-0813">Transport</keyword>
<evidence type="ECO:0000256" key="7">
    <source>
        <dbReference type="ARBA" id="ARBA00023136"/>
    </source>
</evidence>
<feature type="transmembrane region" description="Helical" evidence="8">
    <location>
        <begin position="834"/>
        <end position="855"/>
    </location>
</feature>
<evidence type="ECO:0000256" key="3">
    <source>
        <dbReference type="ARBA" id="ARBA00022692"/>
    </source>
</evidence>
<sequence>MEKKIVPSDVVWWNGDHPVLASAYSSASQSFRMSTSSPADESVIMVPARGTETPNTRAKMPGIVGCTSPEVRLKIGGASPETAKRVAVRLYEGLKKHGLQGEAERAFRSEEKVMEELKEVERRKEEQLMGMEYLLRDGFVSFLRDFAKITPPIPKQMVKFSGIRYSKKVDTMAHIGYETFGSKLLGWFLGPLRSLFNRNRSNYIQILDGIEGYIMPGSMTLVLGPPGSGKSTLLEILAGRVQGKRDSKLEGYVIYNGRSASEIRRSRLIAYVSSQLNKHIPFLSVRETLEFARECTQGLRPENFTPQMRKFFAHALVEGQDPFLEYVLEILSLKRIEHHLVGDSISDIDFQKLTTAELAMGTYSILLYDQPLSGSDPATTYELVDTIRTISRIQQSSAVMVLNQLSQDVFDLFDRVILLGEGRVLYQGPRQDAIPYFATLGYMKPSHVESGEFLEDIVSGNGMQYLAPGSSSLRLSELAECYHSSNHYKDVLRILSGEDFMRTYWIESEPGIGLSLKTPSKFDCTISPERRREAELVVAKLSTKLGKSGGIESTGRVQVGDVVTGISINDEELQYLVVAARSSQQERASHVYSMLRHARGHIRLQVERYEDEEDEHESQWKQFQGPYVQRWWKSTRTLIHRQFKISRRLHMLIKLRLFQACVLGLFAGSLFYKLGGQHTQQSMNSVRALGFASTMSIMLLNMVQLPLYMLQRPIFYKHKAQRFFRTSSYVVAHSIVNLPQTFIEAFLYTVCVYFLAGLSVSHYGAAFFQYLALLFLVAYLGSSLFFFLSAVSSIPETANALADQLPYCNQSPHLTVGKAYLTFSQVTDISGKTWLPYTILVGWTLFAKLLALLAMKKVEFLETSQSLPQRKEKGAISHYLWDYENNFSSTFVSQEDHVSEKMMYPSKHVISQAVGSSPGIAEDYGGAGKWGEEFQVDMEGEVLGIPVLPLVLTFSDLSFTRSGEGTEQSIHVFESISGYARPSTMLALLGGSKARTTTLLKCLAGRTPLGGVFTGEIQANGSPLSSTFSRVVGYVERLDAHQPYLSVREALQFSAGLRLDCSISSMSRYIHVELVLDQLGLKHYANQLVGSLRDATGKTFEIAKKLTIAVELAANPSVLFLEEPISGLDSAGTSQILRILSVISAFNRIVVATLNHPNTRALSYFHQALILTEGGHQAYFGPVGFNCSELLDYFTSIPMVPQYFQNQNPVSFIMAVLGLGIKTRGSAVTNFAKAYQNSALFEVNIKEISILNNSDEFKRLKIARSKYPASYARQARLVLMRTQRFLWRNVQYTYGRLIGCIMIGLLMGSLYFHIEYTDTYGVSSRSLYICMQCILIGVISANNVIPQIGTDRLVYFRERRAGMYLPIWYPVSWAIGEVPYFILATLALVGLGNAMAGIATQSVMDFIMYWSTLFVFTVCVTYFGMMLTFLAPVPTLAAFATSIVTSMWISTSGSLVLYSDMKFYCKWMFWSSPFQYVINTLTSISFYCDTEECKSVGCKCAKLADGAYVWDRVASLRSLSRERITLDVAVLSGMCLLFATLAFIFFVVLKHNSPLSK</sequence>
<dbReference type="GO" id="GO:0140359">
    <property type="term" value="F:ABC-type transporter activity"/>
    <property type="evidence" value="ECO:0007669"/>
    <property type="project" value="InterPro"/>
</dbReference>
<keyword evidence="3 8" id="KW-0812">Transmembrane</keyword>
<dbReference type="InterPro" id="IPR027417">
    <property type="entry name" value="P-loop_NTPase"/>
</dbReference>
<dbReference type="InterPro" id="IPR003439">
    <property type="entry name" value="ABC_transporter-like_ATP-bd"/>
</dbReference>
<evidence type="ECO:0000256" key="5">
    <source>
        <dbReference type="ARBA" id="ARBA00022840"/>
    </source>
</evidence>
<comment type="caution">
    <text evidence="10">The sequence shown here is derived from an EMBL/GenBank/DDBJ whole genome shotgun (WGS) entry which is preliminary data.</text>
</comment>
<feature type="transmembrane region" description="Helical" evidence="8">
    <location>
        <begin position="1524"/>
        <end position="1549"/>
    </location>
</feature>
<feature type="transmembrane region" description="Helical" evidence="8">
    <location>
        <begin position="1294"/>
        <end position="1314"/>
    </location>
</feature>
<organism evidence="10 11">
    <name type="scientific">Dioscorea zingiberensis</name>
    <dbReference type="NCBI Taxonomy" id="325984"/>
    <lineage>
        <taxon>Eukaryota</taxon>
        <taxon>Viridiplantae</taxon>
        <taxon>Streptophyta</taxon>
        <taxon>Embryophyta</taxon>
        <taxon>Tracheophyta</taxon>
        <taxon>Spermatophyta</taxon>
        <taxon>Magnoliopsida</taxon>
        <taxon>Liliopsida</taxon>
        <taxon>Dioscoreales</taxon>
        <taxon>Dioscoreaceae</taxon>
        <taxon>Dioscorea</taxon>
    </lineage>
</organism>
<dbReference type="Proteomes" id="UP001085076">
    <property type="component" value="Miscellaneous, Linkage group lg02"/>
</dbReference>
<evidence type="ECO:0000313" key="10">
    <source>
        <dbReference type="EMBL" id="KAJ0980557.1"/>
    </source>
</evidence>
<evidence type="ECO:0000313" key="11">
    <source>
        <dbReference type="Proteomes" id="UP001085076"/>
    </source>
</evidence>
<evidence type="ECO:0000256" key="6">
    <source>
        <dbReference type="ARBA" id="ARBA00022989"/>
    </source>
</evidence>
<dbReference type="SUPFAM" id="SSF52540">
    <property type="entry name" value="P-loop containing nucleoside triphosphate hydrolases"/>
    <property type="match status" value="2"/>
</dbReference>
<feature type="transmembrane region" description="Helical" evidence="8">
    <location>
        <begin position="686"/>
        <end position="708"/>
    </location>
</feature>
<dbReference type="SMART" id="SM00382">
    <property type="entry name" value="AAA"/>
    <property type="match status" value="2"/>
</dbReference>
<evidence type="ECO:0000256" key="1">
    <source>
        <dbReference type="ARBA" id="ARBA00004141"/>
    </source>
</evidence>
<keyword evidence="5" id="KW-0067">ATP-binding</keyword>
<dbReference type="PROSITE" id="PS50893">
    <property type="entry name" value="ABC_TRANSPORTER_2"/>
    <property type="match status" value="2"/>
</dbReference>
<protein>
    <recommendedName>
        <fullName evidence="9">ABC transporter domain-containing protein</fullName>
    </recommendedName>
</protein>
<dbReference type="GO" id="GO:0016887">
    <property type="term" value="F:ATP hydrolysis activity"/>
    <property type="evidence" value="ECO:0007669"/>
    <property type="project" value="InterPro"/>
</dbReference>
<reference evidence="10" key="2">
    <citation type="journal article" date="2022" name="Hortic Res">
        <title>The genome of Dioscorea zingiberensis sheds light on the biosynthesis, origin and evolution of the medicinally important diosgenin saponins.</title>
        <authorList>
            <person name="Li Y."/>
            <person name="Tan C."/>
            <person name="Li Z."/>
            <person name="Guo J."/>
            <person name="Li S."/>
            <person name="Chen X."/>
            <person name="Wang C."/>
            <person name="Dai X."/>
            <person name="Yang H."/>
            <person name="Song W."/>
            <person name="Hou L."/>
            <person name="Xu J."/>
            <person name="Tong Z."/>
            <person name="Xu A."/>
            <person name="Yuan X."/>
            <person name="Wang W."/>
            <person name="Yang Q."/>
            <person name="Chen L."/>
            <person name="Sun Z."/>
            <person name="Wang K."/>
            <person name="Pan B."/>
            <person name="Chen J."/>
            <person name="Bao Y."/>
            <person name="Liu F."/>
            <person name="Qi X."/>
            <person name="Gang D.R."/>
            <person name="Wen J."/>
            <person name="Li J."/>
        </authorList>
    </citation>
    <scope>NUCLEOTIDE SEQUENCE</scope>
    <source>
        <strain evidence="10">Dzin_1.0</strain>
    </source>
</reference>
<dbReference type="InterPro" id="IPR003593">
    <property type="entry name" value="AAA+_ATPase"/>
</dbReference>
<keyword evidence="6 8" id="KW-1133">Transmembrane helix</keyword>
<feature type="transmembrane region" description="Helical" evidence="8">
    <location>
        <begin position="1436"/>
        <end position="1458"/>
    </location>
</feature>
<feature type="transmembrane region" description="Helical" evidence="8">
    <location>
        <begin position="767"/>
        <end position="788"/>
    </location>
</feature>